<sequence length="184" mass="19298">MRGRLRYVPLALLALAVVEVVVFVFVGRAIGFGWTILIGLAASVLGMWLLRREGLRAWRGFRDAAQSGAPPGEQVTDGVVGLAAGLLLAAPGLVSGAAGLLLTVPPVRRLTRRRVQGAAERRVSSAVAGDLFGPRRVRVHRGEPAPEPAGPTLTKPPPGEPAPEPAVPSEVIEGEIVEPGPPRR</sequence>
<dbReference type="PANTHER" id="PTHR35335:SF1">
    <property type="entry name" value="UPF0716 PROTEIN FXSA"/>
    <property type="match status" value="1"/>
</dbReference>
<reference evidence="3 4" key="1">
    <citation type="submission" date="2024-04" db="EMBL/GenBank/DDBJ databases">
        <title>Polymorphospora sp. isolated from Baiyangdian Lake in Xiong'an New Area.</title>
        <authorList>
            <person name="Zhang X."/>
            <person name="Liu J."/>
        </authorList>
    </citation>
    <scope>NUCLEOTIDE SEQUENCE [LARGE SCALE GENOMIC DNA]</scope>
    <source>
        <strain evidence="3 4">2-325</strain>
    </source>
</reference>
<dbReference type="EMBL" id="JBCGDC010000141">
    <property type="protein sequence ID" value="MFB6397392.1"/>
    <property type="molecule type" value="Genomic_DNA"/>
</dbReference>
<name>A0ABV5CZF7_9ACTN</name>
<feature type="compositionally biased region" description="Pro residues" evidence="1">
    <location>
        <begin position="145"/>
        <end position="166"/>
    </location>
</feature>
<evidence type="ECO:0000256" key="2">
    <source>
        <dbReference type="SAM" id="Phobius"/>
    </source>
</evidence>
<dbReference type="InterPro" id="IPR007313">
    <property type="entry name" value="FxsA"/>
</dbReference>
<organism evidence="3 4">
    <name type="scientific">Polymorphospora lycopeni</name>
    <dbReference type="NCBI Taxonomy" id="3140240"/>
    <lineage>
        <taxon>Bacteria</taxon>
        <taxon>Bacillati</taxon>
        <taxon>Actinomycetota</taxon>
        <taxon>Actinomycetes</taxon>
        <taxon>Micromonosporales</taxon>
        <taxon>Micromonosporaceae</taxon>
        <taxon>Polymorphospora</taxon>
    </lineage>
</organism>
<gene>
    <name evidence="3" type="ORF">AAFH96_30500</name>
</gene>
<protein>
    <submittedName>
        <fullName evidence="3">FxsA family protein</fullName>
    </submittedName>
</protein>
<keyword evidence="4" id="KW-1185">Reference proteome</keyword>
<feature type="region of interest" description="Disordered" evidence="1">
    <location>
        <begin position="134"/>
        <end position="184"/>
    </location>
</feature>
<dbReference type="PANTHER" id="PTHR35335">
    <property type="entry name" value="UPF0716 PROTEIN FXSA"/>
    <property type="match status" value="1"/>
</dbReference>
<feature type="transmembrane region" description="Helical" evidence="2">
    <location>
        <begin position="32"/>
        <end position="50"/>
    </location>
</feature>
<feature type="transmembrane region" description="Helical" evidence="2">
    <location>
        <begin position="7"/>
        <end position="26"/>
    </location>
</feature>
<dbReference type="RefSeq" id="WP_375736496.1">
    <property type="nucleotide sequence ID" value="NZ_JBCGDC010000141.1"/>
</dbReference>
<evidence type="ECO:0000256" key="1">
    <source>
        <dbReference type="SAM" id="MobiDB-lite"/>
    </source>
</evidence>
<keyword evidence="2" id="KW-0812">Transmembrane</keyword>
<evidence type="ECO:0000313" key="4">
    <source>
        <dbReference type="Proteomes" id="UP001582793"/>
    </source>
</evidence>
<accession>A0ABV5CZF7</accession>
<dbReference type="Proteomes" id="UP001582793">
    <property type="component" value="Unassembled WGS sequence"/>
</dbReference>
<keyword evidence="2" id="KW-0472">Membrane</keyword>
<keyword evidence="2" id="KW-1133">Transmembrane helix</keyword>
<dbReference type="NCBIfam" id="NF008528">
    <property type="entry name" value="PRK11463.1-2"/>
    <property type="match status" value="1"/>
</dbReference>
<evidence type="ECO:0000313" key="3">
    <source>
        <dbReference type="EMBL" id="MFB6397392.1"/>
    </source>
</evidence>
<proteinExistence type="predicted"/>
<comment type="caution">
    <text evidence="3">The sequence shown here is derived from an EMBL/GenBank/DDBJ whole genome shotgun (WGS) entry which is preliminary data.</text>
</comment>
<dbReference type="Pfam" id="PF04186">
    <property type="entry name" value="FxsA"/>
    <property type="match status" value="1"/>
</dbReference>